<dbReference type="AlphaFoldDB" id="A0A074M7M2"/>
<evidence type="ECO:0000313" key="1">
    <source>
        <dbReference type="EMBL" id="KEO89414.1"/>
    </source>
</evidence>
<comment type="caution">
    <text evidence="1">The sequence shown here is derived from an EMBL/GenBank/DDBJ whole genome shotgun (WGS) entry which is preliminary data.</text>
</comment>
<protein>
    <submittedName>
        <fullName evidence="1">Uncharacterized protein</fullName>
    </submittedName>
</protein>
<evidence type="ECO:0000313" key="2">
    <source>
        <dbReference type="Proteomes" id="UP000027647"/>
    </source>
</evidence>
<keyword evidence="2" id="KW-1185">Reference proteome</keyword>
<reference evidence="1 2" key="1">
    <citation type="submission" date="2014-04" db="EMBL/GenBank/DDBJ databases">
        <title>A comprehensive comparison of genomes of Erythrobacter spp. strains.</title>
        <authorList>
            <person name="Zheng Q."/>
        </authorList>
    </citation>
    <scope>NUCLEOTIDE SEQUENCE [LARGE SCALE GENOMIC DNA]</scope>
    <source>
        <strain evidence="1 2">DSM 6997</strain>
    </source>
</reference>
<dbReference type="EMBL" id="JMIW01000005">
    <property type="protein sequence ID" value="KEO89414.1"/>
    <property type="molecule type" value="Genomic_DNA"/>
</dbReference>
<accession>A0A074M7M2</accession>
<organism evidence="1 2">
    <name type="scientific">Erythrobacter longus</name>
    <dbReference type="NCBI Taxonomy" id="1044"/>
    <lineage>
        <taxon>Bacteria</taxon>
        <taxon>Pseudomonadati</taxon>
        <taxon>Pseudomonadota</taxon>
        <taxon>Alphaproteobacteria</taxon>
        <taxon>Sphingomonadales</taxon>
        <taxon>Erythrobacteraceae</taxon>
        <taxon>Erythrobacter/Porphyrobacter group</taxon>
        <taxon>Erythrobacter</taxon>
    </lineage>
</organism>
<name>A0A074M7M2_ERYLO</name>
<proteinExistence type="predicted"/>
<dbReference type="Proteomes" id="UP000027647">
    <property type="component" value="Unassembled WGS sequence"/>
</dbReference>
<gene>
    <name evidence="1" type="ORF">EH31_12265</name>
</gene>
<sequence length="151" mass="16842">MGVFLALAMSTAPMADTELPALSQLLLVMQPYLECRTPYDRQMIELETSLRGATYAPRPAVDGKTSVAEIDERLAAVNSDAREACNYLDLELQVFEMLPNGRGNRAYSARDLIRSAEELRRVQLTYEEDLFVWQIPIPGPVGPNKAEATHD</sequence>
<dbReference type="STRING" id="1044.EH31_12265"/>